<dbReference type="AlphaFoldDB" id="A0AAV4FLT2"/>
<dbReference type="Proteomes" id="UP000762676">
    <property type="component" value="Unassembled WGS sequence"/>
</dbReference>
<proteinExistence type="predicted"/>
<accession>A0AAV4FLT2</accession>
<evidence type="ECO:0000313" key="2">
    <source>
        <dbReference type="Proteomes" id="UP000762676"/>
    </source>
</evidence>
<comment type="caution">
    <text evidence="1">The sequence shown here is derived from an EMBL/GenBank/DDBJ whole genome shotgun (WGS) entry which is preliminary data.</text>
</comment>
<sequence length="196" mass="22157">MPYILCVCTGPVRVSAGFPQTPSVPGHVTPGELLLGELGRPVLLVRGLGNNFYWTAAHTYTAVKPSHAHSQEVRLHIERKNNPDLEPGYMELVSLGRQCVYTNEDTKKPPLLEILFQDCQGALGDPRTSSGYWSQKGLQCLLESGTFKRFGQKKTWKMKKFLTTRYRPAENRARTLNISLRKPSVYHHTKTQQKYG</sequence>
<dbReference type="EMBL" id="BMAT01000828">
    <property type="protein sequence ID" value="GFR73966.1"/>
    <property type="molecule type" value="Genomic_DNA"/>
</dbReference>
<reference evidence="1 2" key="1">
    <citation type="journal article" date="2021" name="Elife">
        <title>Chloroplast acquisition without the gene transfer in kleptoplastic sea slugs, Plakobranchus ocellatus.</title>
        <authorList>
            <person name="Maeda T."/>
            <person name="Takahashi S."/>
            <person name="Yoshida T."/>
            <person name="Shimamura S."/>
            <person name="Takaki Y."/>
            <person name="Nagai Y."/>
            <person name="Toyoda A."/>
            <person name="Suzuki Y."/>
            <person name="Arimoto A."/>
            <person name="Ishii H."/>
            <person name="Satoh N."/>
            <person name="Nishiyama T."/>
            <person name="Hasebe M."/>
            <person name="Maruyama T."/>
            <person name="Minagawa J."/>
            <person name="Obokata J."/>
            <person name="Shigenobu S."/>
        </authorList>
    </citation>
    <scope>NUCLEOTIDE SEQUENCE [LARGE SCALE GENOMIC DNA]</scope>
</reference>
<keyword evidence="2" id="KW-1185">Reference proteome</keyword>
<evidence type="ECO:0000313" key="1">
    <source>
        <dbReference type="EMBL" id="GFR73966.1"/>
    </source>
</evidence>
<protein>
    <submittedName>
        <fullName evidence="1">Uncharacterized protein</fullName>
    </submittedName>
</protein>
<gene>
    <name evidence="1" type="ORF">ElyMa_000418100</name>
</gene>
<organism evidence="1 2">
    <name type="scientific">Elysia marginata</name>
    <dbReference type="NCBI Taxonomy" id="1093978"/>
    <lineage>
        <taxon>Eukaryota</taxon>
        <taxon>Metazoa</taxon>
        <taxon>Spiralia</taxon>
        <taxon>Lophotrochozoa</taxon>
        <taxon>Mollusca</taxon>
        <taxon>Gastropoda</taxon>
        <taxon>Heterobranchia</taxon>
        <taxon>Euthyneura</taxon>
        <taxon>Panpulmonata</taxon>
        <taxon>Sacoglossa</taxon>
        <taxon>Placobranchoidea</taxon>
        <taxon>Plakobranchidae</taxon>
        <taxon>Elysia</taxon>
    </lineage>
</organism>
<name>A0AAV4FLT2_9GAST</name>